<evidence type="ECO:0000256" key="5">
    <source>
        <dbReference type="ARBA" id="ARBA00022801"/>
    </source>
</evidence>
<evidence type="ECO:0000256" key="4">
    <source>
        <dbReference type="ARBA" id="ARBA00022759"/>
    </source>
</evidence>
<keyword evidence="4 6" id="KW-0255">Endonuclease</keyword>
<feature type="binding site" evidence="6">
    <location>
        <position position="109"/>
    </location>
    <ligand>
        <name>Mg(2+)</name>
        <dbReference type="ChEBI" id="CHEBI:18420"/>
    </ligand>
</feature>
<reference evidence="7 8" key="1">
    <citation type="submission" date="2024-09" db="EMBL/GenBank/DDBJ databases">
        <authorList>
            <person name="Sun Q."/>
            <person name="Mori K."/>
        </authorList>
    </citation>
    <scope>NUCLEOTIDE SEQUENCE [LARGE SCALE GENOMIC DNA]</scope>
    <source>
        <strain evidence="7 8">CCM 3426</strain>
    </source>
</reference>
<accession>A0ABV5IFS9</accession>
<keyword evidence="3 6" id="KW-0540">Nuclease</keyword>
<comment type="subcellular location">
    <subcellularLocation>
        <location evidence="1 6">Cytoplasm</location>
    </subcellularLocation>
</comment>
<dbReference type="EC" id="3.1.21.7" evidence="6"/>
<feature type="site" description="Interaction with target DNA" evidence="6">
    <location>
        <position position="79"/>
    </location>
</feature>
<dbReference type="PANTHER" id="PTHR28511:SF1">
    <property type="entry name" value="ENDONUCLEASE V"/>
    <property type="match status" value="1"/>
</dbReference>
<dbReference type="InterPro" id="IPR007581">
    <property type="entry name" value="Endonuclease-V"/>
</dbReference>
<evidence type="ECO:0000256" key="3">
    <source>
        <dbReference type="ARBA" id="ARBA00022722"/>
    </source>
</evidence>
<name>A0ABV5IFS9_9ACTN</name>
<dbReference type="Pfam" id="PF04493">
    <property type="entry name" value="Endonuclease_5"/>
    <property type="match status" value="1"/>
</dbReference>
<keyword evidence="6" id="KW-0227">DNA damage</keyword>
<evidence type="ECO:0000256" key="6">
    <source>
        <dbReference type="HAMAP-Rule" id="MF_00801"/>
    </source>
</evidence>
<keyword evidence="5 6" id="KW-0378">Hydrolase</keyword>
<dbReference type="GO" id="GO:0004519">
    <property type="term" value="F:endonuclease activity"/>
    <property type="evidence" value="ECO:0007669"/>
    <property type="project" value="UniProtKB-KW"/>
</dbReference>
<sequence>MRVNRLHPWPDDAAEAEAIQDRLRGRVELTGPTAFSLVAGLDVHYHGDDDVTAAVVVLDAATLEPVERAVAHGKAAFPYVPGLFAFRELPTLVEALERLAVTPDLLVCDGHGLAHPRGFGLACHLGVLTGLPALGVAKTPFVGVHETPGPERGAWTPIVHEGLTVGRALRTRRDTKPVYVSPGHRISLETATSQALLLTPRYRLPEPVRQADHLARHPSGM</sequence>
<comment type="function">
    <text evidence="6">DNA repair enzyme involved in the repair of deaminated bases. Selectively cleaves double-stranded DNA at the second phosphodiester bond 3' to a deoxyinosine leaving behind the intact lesion on the nicked DNA.</text>
</comment>
<dbReference type="PANTHER" id="PTHR28511">
    <property type="entry name" value="ENDONUCLEASE V"/>
    <property type="match status" value="1"/>
</dbReference>
<keyword evidence="8" id="KW-1185">Reference proteome</keyword>
<keyword evidence="6" id="KW-0460">Magnesium</keyword>
<evidence type="ECO:0000256" key="1">
    <source>
        <dbReference type="ARBA" id="ARBA00004496"/>
    </source>
</evidence>
<dbReference type="Gene3D" id="3.30.2170.10">
    <property type="entry name" value="archaeoglobus fulgidus dsm 4304 superfamily"/>
    <property type="match status" value="1"/>
</dbReference>
<dbReference type="EMBL" id="JBHMEI010000013">
    <property type="protein sequence ID" value="MFB9203387.1"/>
    <property type="molecule type" value="Genomic_DNA"/>
</dbReference>
<keyword evidence="2 6" id="KW-0963">Cytoplasm</keyword>
<comment type="caution">
    <text evidence="7">The sequence shown here is derived from an EMBL/GenBank/DDBJ whole genome shotgun (WGS) entry which is preliminary data.</text>
</comment>
<evidence type="ECO:0000313" key="8">
    <source>
        <dbReference type="Proteomes" id="UP001589647"/>
    </source>
</evidence>
<keyword evidence="6" id="KW-0479">Metal-binding</keyword>
<feature type="binding site" evidence="6">
    <location>
        <position position="42"/>
    </location>
    <ligand>
        <name>Mg(2+)</name>
        <dbReference type="ChEBI" id="CHEBI:18420"/>
    </ligand>
</feature>
<comment type="cofactor">
    <cofactor evidence="6">
        <name>Mg(2+)</name>
        <dbReference type="ChEBI" id="CHEBI:18420"/>
    </cofactor>
</comment>
<dbReference type="RefSeq" id="WP_229823532.1">
    <property type="nucleotide sequence ID" value="NZ_BMRC01000002.1"/>
</dbReference>
<protein>
    <recommendedName>
        <fullName evidence="6">Endonuclease V</fullName>
        <ecNumber evidence="6">3.1.21.7</ecNumber>
    </recommendedName>
    <alternativeName>
        <fullName evidence="6">Deoxyinosine 3'endonuclease</fullName>
    </alternativeName>
    <alternativeName>
        <fullName evidence="6">Deoxyribonuclease V</fullName>
        <shortName evidence="6">DNase V</shortName>
    </alternativeName>
</protein>
<evidence type="ECO:0000256" key="2">
    <source>
        <dbReference type="ARBA" id="ARBA00022490"/>
    </source>
</evidence>
<dbReference type="HAMAP" id="MF_00801">
    <property type="entry name" value="Endonuclease_5"/>
    <property type="match status" value="1"/>
</dbReference>
<dbReference type="Proteomes" id="UP001589647">
    <property type="component" value="Unassembled WGS sequence"/>
</dbReference>
<keyword evidence="6" id="KW-0234">DNA repair</keyword>
<gene>
    <name evidence="6" type="primary">nfi</name>
    <name evidence="7" type="ORF">ACFFV7_19500</name>
</gene>
<organism evidence="7 8">
    <name type="scientific">Nonomuraea spiralis</name>
    <dbReference type="NCBI Taxonomy" id="46182"/>
    <lineage>
        <taxon>Bacteria</taxon>
        <taxon>Bacillati</taxon>
        <taxon>Actinomycetota</taxon>
        <taxon>Actinomycetes</taxon>
        <taxon>Streptosporangiales</taxon>
        <taxon>Streptosporangiaceae</taxon>
        <taxon>Nonomuraea</taxon>
    </lineage>
</organism>
<comment type="catalytic activity">
    <reaction evidence="6">
        <text>Endonucleolytic cleavage at apurinic or apyrimidinic sites to products with a 5'-phosphate.</text>
        <dbReference type="EC" id="3.1.21.7"/>
    </reaction>
</comment>
<evidence type="ECO:0000313" key="7">
    <source>
        <dbReference type="EMBL" id="MFB9203387.1"/>
    </source>
</evidence>
<dbReference type="CDD" id="cd06559">
    <property type="entry name" value="Endonuclease_V"/>
    <property type="match status" value="1"/>
</dbReference>
<comment type="similarity">
    <text evidence="6">Belongs to the endonuclease V family.</text>
</comment>
<proteinExistence type="inferred from homology"/>